<feature type="compositionally biased region" description="Basic and acidic residues" evidence="1">
    <location>
        <begin position="48"/>
        <end position="59"/>
    </location>
</feature>
<name>A0A9Q1GDC7_SYNKA</name>
<reference evidence="2" key="1">
    <citation type="journal article" date="2023" name="Science">
        <title>Genome structures resolve the early diversification of teleost fishes.</title>
        <authorList>
            <person name="Parey E."/>
            <person name="Louis A."/>
            <person name="Montfort J."/>
            <person name="Bouchez O."/>
            <person name="Roques C."/>
            <person name="Iampietro C."/>
            <person name="Lluch J."/>
            <person name="Castinel A."/>
            <person name="Donnadieu C."/>
            <person name="Desvignes T."/>
            <person name="Floi Bucao C."/>
            <person name="Jouanno E."/>
            <person name="Wen M."/>
            <person name="Mejri S."/>
            <person name="Dirks R."/>
            <person name="Jansen H."/>
            <person name="Henkel C."/>
            <person name="Chen W.J."/>
            <person name="Zahm M."/>
            <person name="Cabau C."/>
            <person name="Klopp C."/>
            <person name="Thompson A.W."/>
            <person name="Robinson-Rechavi M."/>
            <person name="Braasch I."/>
            <person name="Lecointre G."/>
            <person name="Bobe J."/>
            <person name="Postlethwait J.H."/>
            <person name="Berthelot C."/>
            <person name="Roest Crollius H."/>
            <person name="Guiguen Y."/>
        </authorList>
    </citation>
    <scope>NUCLEOTIDE SEQUENCE</scope>
    <source>
        <strain evidence="2">WJC10195</strain>
    </source>
</reference>
<feature type="region of interest" description="Disordered" evidence="1">
    <location>
        <begin position="48"/>
        <end position="67"/>
    </location>
</feature>
<dbReference type="EMBL" id="JAINUF010000001">
    <property type="protein sequence ID" value="KAJ8382084.1"/>
    <property type="molecule type" value="Genomic_DNA"/>
</dbReference>
<keyword evidence="3" id="KW-1185">Reference proteome</keyword>
<evidence type="ECO:0000313" key="2">
    <source>
        <dbReference type="EMBL" id="KAJ8382084.1"/>
    </source>
</evidence>
<evidence type="ECO:0000256" key="1">
    <source>
        <dbReference type="SAM" id="MobiDB-lite"/>
    </source>
</evidence>
<sequence length="107" mass="11659">MLPKDSTAPQDGFPGTCKGQDCCFTRIQRNNIDCLEVVGYRMEAHGLERRSAGEPDTRTRTGTGTALMRGPETHERLAICCEAFVSSQGPCQARGFPTGLSSWKGYS</sequence>
<proteinExistence type="predicted"/>
<protein>
    <submittedName>
        <fullName evidence="2">Uncharacterized protein</fullName>
    </submittedName>
</protein>
<evidence type="ECO:0000313" key="3">
    <source>
        <dbReference type="Proteomes" id="UP001152622"/>
    </source>
</evidence>
<gene>
    <name evidence="2" type="ORF">SKAU_G00028620</name>
</gene>
<comment type="caution">
    <text evidence="2">The sequence shown here is derived from an EMBL/GenBank/DDBJ whole genome shotgun (WGS) entry which is preliminary data.</text>
</comment>
<dbReference type="AlphaFoldDB" id="A0A9Q1GDC7"/>
<accession>A0A9Q1GDC7</accession>
<dbReference type="Proteomes" id="UP001152622">
    <property type="component" value="Chromosome 1"/>
</dbReference>
<organism evidence="2 3">
    <name type="scientific">Synaphobranchus kaupii</name>
    <name type="common">Kaup's arrowtooth eel</name>
    <dbReference type="NCBI Taxonomy" id="118154"/>
    <lineage>
        <taxon>Eukaryota</taxon>
        <taxon>Metazoa</taxon>
        <taxon>Chordata</taxon>
        <taxon>Craniata</taxon>
        <taxon>Vertebrata</taxon>
        <taxon>Euteleostomi</taxon>
        <taxon>Actinopterygii</taxon>
        <taxon>Neopterygii</taxon>
        <taxon>Teleostei</taxon>
        <taxon>Anguilliformes</taxon>
        <taxon>Synaphobranchidae</taxon>
        <taxon>Synaphobranchus</taxon>
    </lineage>
</organism>